<dbReference type="AlphaFoldDB" id="A0A4Y6UJY1"/>
<protein>
    <recommendedName>
        <fullName evidence="5">FeoB-associated Cys-rich membrane protein</fullName>
    </recommendedName>
</protein>
<organism evidence="3 4">
    <name type="scientific">Swingsia samuiensis</name>
    <dbReference type="NCBI Taxonomy" id="1293412"/>
    <lineage>
        <taxon>Bacteria</taxon>
        <taxon>Pseudomonadati</taxon>
        <taxon>Pseudomonadota</taxon>
        <taxon>Alphaproteobacteria</taxon>
        <taxon>Acetobacterales</taxon>
        <taxon>Acetobacteraceae</taxon>
        <taxon>Swingsia</taxon>
    </lineage>
</organism>
<dbReference type="RefSeq" id="WP_141459910.1">
    <property type="nucleotide sequence ID" value="NZ_CP038141.1"/>
</dbReference>
<dbReference type="KEGG" id="ssam:E3D00_03250"/>
<sequence>MIGTIVAIIVVSLAALYWYKRLFPKSWRHLLTKLGITPKPAPLPSSSSSCGSCNGCDRSNGGCH</sequence>
<feature type="transmembrane region" description="Helical" evidence="2">
    <location>
        <begin position="6"/>
        <end position="23"/>
    </location>
</feature>
<dbReference type="OrthoDB" id="7285029at2"/>
<evidence type="ECO:0000313" key="3">
    <source>
        <dbReference type="EMBL" id="QDH16701.1"/>
    </source>
</evidence>
<evidence type="ECO:0000313" key="4">
    <source>
        <dbReference type="Proteomes" id="UP000316313"/>
    </source>
</evidence>
<gene>
    <name evidence="3" type="ORF">E3D00_03250</name>
</gene>
<evidence type="ECO:0000256" key="1">
    <source>
        <dbReference type="SAM" id="MobiDB-lite"/>
    </source>
</evidence>
<evidence type="ECO:0008006" key="5">
    <source>
        <dbReference type="Google" id="ProtNLM"/>
    </source>
</evidence>
<proteinExistence type="predicted"/>
<feature type="region of interest" description="Disordered" evidence="1">
    <location>
        <begin position="39"/>
        <end position="64"/>
    </location>
</feature>
<feature type="compositionally biased region" description="Low complexity" evidence="1">
    <location>
        <begin position="45"/>
        <end position="64"/>
    </location>
</feature>
<evidence type="ECO:0000256" key="2">
    <source>
        <dbReference type="SAM" id="Phobius"/>
    </source>
</evidence>
<keyword evidence="4" id="KW-1185">Reference proteome</keyword>
<name>A0A4Y6UJY1_9PROT</name>
<keyword evidence="2" id="KW-0472">Membrane</keyword>
<dbReference type="Proteomes" id="UP000316313">
    <property type="component" value="Chromosome"/>
</dbReference>
<reference evidence="3 4" key="1">
    <citation type="submission" date="2019-03" db="EMBL/GenBank/DDBJ databases">
        <title>The complete genome sequence of Swingsia samuiensis NBRC107927(T).</title>
        <authorList>
            <person name="Chua K.-O."/>
            <person name="Chan K.-G."/>
            <person name="See-Too W.-S."/>
        </authorList>
    </citation>
    <scope>NUCLEOTIDE SEQUENCE [LARGE SCALE GENOMIC DNA]</scope>
    <source>
        <strain evidence="3 4">AH83</strain>
    </source>
</reference>
<accession>A0A4Y6UJY1</accession>
<dbReference type="EMBL" id="CP038141">
    <property type="protein sequence ID" value="QDH16701.1"/>
    <property type="molecule type" value="Genomic_DNA"/>
</dbReference>
<keyword evidence="2" id="KW-0812">Transmembrane</keyword>
<keyword evidence="2" id="KW-1133">Transmembrane helix</keyword>